<feature type="compositionally biased region" description="Basic and acidic residues" evidence="4">
    <location>
        <begin position="849"/>
        <end position="860"/>
    </location>
</feature>
<proteinExistence type="inferred from homology"/>
<evidence type="ECO:0000313" key="6">
    <source>
        <dbReference type="EMBL" id="CAH0373564.1"/>
    </source>
</evidence>
<dbReference type="InterPro" id="IPR017850">
    <property type="entry name" value="Alkaline_phosphatase_core_sf"/>
</dbReference>
<gene>
    <name evidence="6" type="ORF">PECAL_4P07720</name>
</gene>
<dbReference type="PANTHER" id="PTHR45953:SF1">
    <property type="entry name" value="IDURONATE 2-SULFATASE"/>
    <property type="match status" value="1"/>
</dbReference>
<evidence type="ECO:0000259" key="5">
    <source>
        <dbReference type="Pfam" id="PF00884"/>
    </source>
</evidence>
<dbReference type="Proteomes" id="UP000789595">
    <property type="component" value="Unassembled WGS sequence"/>
</dbReference>
<evidence type="ECO:0000256" key="3">
    <source>
        <dbReference type="ARBA" id="ARBA00022801"/>
    </source>
</evidence>
<keyword evidence="2" id="KW-0479">Metal-binding</keyword>
<feature type="region of interest" description="Disordered" evidence="4">
    <location>
        <begin position="836"/>
        <end position="894"/>
    </location>
</feature>
<dbReference type="InterPro" id="IPR000917">
    <property type="entry name" value="Sulfatase_N"/>
</dbReference>
<comment type="caution">
    <text evidence="6">The sequence shown here is derived from an EMBL/GenBank/DDBJ whole genome shotgun (WGS) entry which is preliminary data.</text>
</comment>
<dbReference type="InterPro" id="IPR024607">
    <property type="entry name" value="Sulfatase_CS"/>
</dbReference>
<protein>
    <recommendedName>
        <fullName evidence="5">Sulfatase N-terminal domain-containing protein</fullName>
    </recommendedName>
</protein>
<evidence type="ECO:0000313" key="7">
    <source>
        <dbReference type="Proteomes" id="UP000789595"/>
    </source>
</evidence>
<dbReference type="Pfam" id="PF00884">
    <property type="entry name" value="Sulfatase"/>
    <property type="match status" value="1"/>
</dbReference>
<dbReference type="GO" id="GO:0046872">
    <property type="term" value="F:metal ion binding"/>
    <property type="evidence" value="ECO:0007669"/>
    <property type="project" value="UniProtKB-KW"/>
</dbReference>
<dbReference type="Gene3D" id="3.40.720.10">
    <property type="entry name" value="Alkaline Phosphatase, subunit A"/>
    <property type="match status" value="1"/>
</dbReference>
<organism evidence="6 7">
    <name type="scientific">Pelagomonas calceolata</name>
    <dbReference type="NCBI Taxonomy" id="35677"/>
    <lineage>
        <taxon>Eukaryota</taxon>
        <taxon>Sar</taxon>
        <taxon>Stramenopiles</taxon>
        <taxon>Ochrophyta</taxon>
        <taxon>Pelagophyceae</taxon>
        <taxon>Pelagomonadales</taxon>
        <taxon>Pelagomonadaceae</taxon>
        <taxon>Pelagomonas</taxon>
    </lineage>
</organism>
<dbReference type="OrthoDB" id="96314at2759"/>
<keyword evidence="7" id="KW-1185">Reference proteome</keyword>
<evidence type="ECO:0000256" key="1">
    <source>
        <dbReference type="ARBA" id="ARBA00008779"/>
    </source>
</evidence>
<comment type="similarity">
    <text evidence="1">Belongs to the sulfatase family.</text>
</comment>
<accession>A0A8J2SVE6</accession>
<dbReference type="AlphaFoldDB" id="A0A8J2SVE6"/>
<feature type="compositionally biased region" description="Low complexity" evidence="4">
    <location>
        <begin position="878"/>
        <end position="894"/>
    </location>
</feature>
<dbReference type="GO" id="GO:0005737">
    <property type="term" value="C:cytoplasm"/>
    <property type="evidence" value="ECO:0007669"/>
    <property type="project" value="TreeGrafter"/>
</dbReference>
<reference evidence="6" key="1">
    <citation type="submission" date="2021-11" db="EMBL/GenBank/DDBJ databases">
        <authorList>
            <consortium name="Genoscope - CEA"/>
            <person name="William W."/>
        </authorList>
    </citation>
    <scope>NUCLEOTIDE SEQUENCE</scope>
</reference>
<feature type="domain" description="Sulfatase N-terminal" evidence="5">
    <location>
        <begin position="3"/>
        <end position="319"/>
    </location>
</feature>
<sequence>MRPSILLVLFDDLRTMNSSALPLQMPRLDAIAREGTTYTLAVANYPVCAPSRTMLLTGRLLPHWYEARTVEALSGKTLPHYFRESGYSTYSAGKVFDGLLGGSWTAALPFDERRTKCRDARSERRNEPVCAPVVGTVDEHSSKWLSQRLRSHKTGPFLAALGLRRPHTPWEYAQRHYEEKPLPPSPNFPHDAPRVSWSDNFGRVAKRRGNKGKCPTPHTVLAPRLARRFRAAYAAACTTADAYLGRVLDAAERPNLIVAVTADHGMHLGDHGIWSKQTLFDYSLRVPLILKGPGVPRRTVVETPVETARLFATLTALAGLKTPPGIEPQLPPFGPHQPARSVYTRLCRDFESDRYATCRHDRNAWPRVVECAASERVWGRTLRTRRHRYTEYTTSDGRFVSAQLYAYAGSDLDAAASGERRNLAVGADLAVWRARLRRAFNASSDARRRLAARPAACDKGREGPLLISVLFFERQSYVDGALRNLLAFTRPTTSIVVHLAADSDARLRNASRIVVNPERAAMCSGCGMVTRQHASNIRFAAAIGVAFDHVMLLASSSRLFVGGGVLEMYVATHHFSAIAERAKSVRELRKHQEFAGWAGAWWSSISNGSQRHLSFAQHEGSFYPRAAALEFADWVLQDGVLGDVSKAAAIRVIPHKGQAVEELLWPTFVTNRDLGYVEKCAGRVYEAHGRQNYGPPATTDAALFARIIQLRLGRDVDRCPTPIAFKKWNCGECMLHRADPGLHRTQRTRPAAKAARLALLGSVDPLRSVDPLARCPRACPAATALLNCLAALDASLADASAARRDVEGRRGLADCARRAGAGMNHGAALAQTPLVACGGDDPPPMERPLAVHEPPKRVHDGGTSVDRQEARRRKKPRPTSARPSPTAPSAVRPAAGAACGDVITLYVSIHE</sequence>
<dbReference type="PANTHER" id="PTHR45953">
    <property type="entry name" value="IDURONATE 2-SULFATASE"/>
    <property type="match status" value="1"/>
</dbReference>
<dbReference type="GO" id="GO:0008484">
    <property type="term" value="F:sulfuric ester hydrolase activity"/>
    <property type="evidence" value="ECO:0007669"/>
    <property type="project" value="TreeGrafter"/>
</dbReference>
<name>A0A8J2SVE6_9STRA</name>
<evidence type="ECO:0000256" key="2">
    <source>
        <dbReference type="ARBA" id="ARBA00022723"/>
    </source>
</evidence>
<dbReference type="SUPFAM" id="SSF53649">
    <property type="entry name" value="Alkaline phosphatase-like"/>
    <property type="match status" value="1"/>
</dbReference>
<dbReference type="EMBL" id="CAKKNE010000004">
    <property type="protein sequence ID" value="CAH0373564.1"/>
    <property type="molecule type" value="Genomic_DNA"/>
</dbReference>
<evidence type="ECO:0000256" key="4">
    <source>
        <dbReference type="SAM" id="MobiDB-lite"/>
    </source>
</evidence>
<dbReference type="PROSITE" id="PS00523">
    <property type="entry name" value="SULFATASE_1"/>
    <property type="match status" value="1"/>
</dbReference>
<keyword evidence="3" id="KW-0378">Hydrolase</keyword>